<dbReference type="InterPro" id="IPR012318">
    <property type="entry name" value="HTH_CRP"/>
</dbReference>
<dbReference type="Gene3D" id="1.10.10.10">
    <property type="entry name" value="Winged helix-like DNA-binding domain superfamily/Winged helix DNA-binding domain"/>
    <property type="match status" value="1"/>
</dbReference>
<protein>
    <submittedName>
        <fullName evidence="6">CRP/FNR family transcriptional regulator, anaerobic regulatory protein</fullName>
    </submittedName>
</protein>
<dbReference type="SUPFAM" id="SSF51206">
    <property type="entry name" value="cAMP-binding domain-like"/>
    <property type="match status" value="1"/>
</dbReference>
<dbReference type="CDD" id="cd00038">
    <property type="entry name" value="CAP_ED"/>
    <property type="match status" value="1"/>
</dbReference>
<keyword evidence="2" id="KW-0238">DNA-binding</keyword>
<proteinExistence type="predicted"/>
<dbReference type="Proteomes" id="UP000184532">
    <property type="component" value="Unassembled WGS sequence"/>
</dbReference>
<evidence type="ECO:0000313" key="7">
    <source>
        <dbReference type="Proteomes" id="UP000184532"/>
    </source>
</evidence>
<evidence type="ECO:0000313" key="6">
    <source>
        <dbReference type="EMBL" id="SHH07437.1"/>
    </source>
</evidence>
<dbReference type="SUPFAM" id="SSF46785">
    <property type="entry name" value="Winged helix' DNA-binding domain"/>
    <property type="match status" value="1"/>
</dbReference>
<evidence type="ECO:0000259" key="4">
    <source>
        <dbReference type="PROSITE" id="PS50042"/>
    </source>
</evidence>
<keyword evidence="7" id="KW-1185">Reference proteome</keyword>
<reference evidence="7" key="1">
    <citation type="submission" date="2016-11" db="EMBL/GenBank/DDBJ databases">
        <authorList>
            <person name="Varghese N."/>
            <person name="Submissions S."/>
        </authorList>
    </citation>
    <scope>NUCLEOTIDE SEQUENCE [LARGE SCALE GENOMIC DNA]</scope>
    <source>
        <strain evidence="7">DSM 22638</strain>
    </source>
</reference>
<dbReference type="OrthoDB" id="9776746at2"/>
<dbReference type="PROSITE" id="PS50042">
    <property type="entry name" value="CNMP_BINDING_3"/>
    <property type="match status" value="1"/>
</dbReference>
<dbReference type="InterPro" id="IPR036388">
    <property type="entry name" value="WH-like_DNA-bd_sf"/>
</dbReference>
<dbReference type="InterPro" id="IPR018490">
    <property type="entry name" value="cNMP-bd_dom_sf"/>
</dbReference>
<name>A0A1M5PZK2_9FLAO</name>
<dbReference type="STRING" id="570519.SAMN04488116_3447"/>
<dbReference type="RefSeq" id="WP_073181925.1">
    <property type="nucleotide sequence ID" value="NZ_FQWL01000010.1"/>
</dbReference>
<dbReference type="InterPro" id="IPR050397">
    <property type="entry name" value="Env_Response_Regulators"/>
</dbReference>
<feature type="domain" description="HTH crp-type" evidence="5">
    <location>
        <begin position="144"/>
        <end position="207"/>
    </location>
</feature>
<dbReference type="InterPro" id="IPR014710">
    <property type="entry name" value="RmlC-like_jellyroll"/>
</dbReference>
<dbReference type="Pfam" id="PF13545">
    <property type="entry name" value="HTH_Crp_2"/>
    <property type="match status" value="1"/>
</dbReference>
<dbReference type="Gene3D" id="2.60.120.10">
    <property type="entry name" value="Jelly Rolls"/>
    <property type="match status" value="1"/>
</dbReference>
<dbReference type="Pfam" id="PF00027">
    <property type="entry name" value="cNMP_binding"/>
    <property type="match status" value="1"/>
</dbReference>
<evidence type="ECO:0000256" key="3">
    <source>
        <dbReference type="ARBA" id="ARBA00023163"/>
    </source>
</evidence>
<dbReference type="InterPro" id="IPR036390">
    <property type="entry name" value="WH_DNA-bd_sf"/>
</dbReference>
<evidence type="ECO:0000256" key="2">
    <source>
        <dbReference type="ARBA" id="ARBA00023125"/>
    </source>
</evidence>
<dbReference type="GO" id="GO:0003677">
    <property type="term" value="F:DNA binding"/>
    <property type="evidence" value="ECO:0007669"/>
    <property type="project" value="UniProtKB-KW"/>
</dbReference>
<dbReference type="AlphaFoldDB" id="A0A1M5PZK2"/>
<dbReference type="EMBL" id="FQWL01000010">
    <property type="protein sequence ID" value="SHH07437.1"/>
    <property type="molecule type" value="Genomic_DNA"/>
</dbReference>
<dbReference type="PANTHER" id="PTHR24567">
    <property type="entry name" value="CRP FAMILY TRANSCRIPTIONAL REGULATORY PROTEIN"/>
    <property type="match status" value="1"/>
</dbReference>
<evidence type="ECO:0000256" key="1">
    <source>
        <dbReference type="ARBA" id="ARBA00023015"/>
    </source>
</evidence>
<accession>A0A1M5PZK2</accession>
<dbReference type="PROSITE" id="PS51063">
    <property type="entry name" value="HTH_CRP_2"/>
    <property type="match status" value="1"/>
</dbReference>
<dbReference type="InterPro" id="IPR000595">
    <property type="entry name" value="cNMP-bd_dom"/>
</dbReference>
<dbReference type="GO" id="GO:0003700">
    <property type="term" value="F:DNA-binding transcription factor activity"/>
    <property type="evidence" value="ECO:0007669"/>
    <property type="project" value="TreeGrafter"/>
</dbReference>
<dbReference type="GO" id="GO:0005829">
    <property type="term" value="C:cytosol"/>
    <property type="evidence" value="ECO:0007669"/>
    <property type="project" value="TreeGrafter"/>
</dbReference>
<organism evidence="6 7">
    <name type="scientific">Flagellimonas flava</name>
    <dbReference type="NCBI Taxonomy" id="570519"/>
    <lineage>
        <taxon>Bacteria</taxon>
        <taxon>Pseudomonadati</taxon>
        <taxon>Bacteroidota</taxon>
        <taxon>Flavobacteriia</taxon>
        <taxon>Flavobacteriales</taxon>
        <taxon>Flavobacteriaceae</taxon>
        <taxon>Flagellimonas</taxon>
    </lineage>
</organism>
<keyword evidence="3" id="KW-0804">Transcription</keyword>
<feature type="domain" description="Cyclic nucleotide-binding" evidence="4">
    <location>
        <begin position="5"/>
        <end position="57"/>
    </location>
</feature>
<sequence>MNTSFLNDCYPFLEKPLMEEMEAHSILKDYNLGEFIVEQGQFVKYLPIVVSGQVKVFCIEDTVQFLLYYITSGNSCIYSFAHILNGNQAEFSAIAETDSSLLLLPVERVKLWMTQYPSFGSLVVGDYQKHYSDLLQTTKQLVCHNLEERLLQYLRTKSELENSTLLSISHQDIADDLGTSREVITRVMKKLGITQKVEQQGRKIKLL</sequence>
<evidence type="ECO:0000259" key="5">
    <source>
        <dbReference type="PROSITE" id="PS51063"/>
    </source>
</evidence>
<keyword evidence="1" id="KW-0805">Transcription regulation</keyword>
<dbReference type="SMART" id="SM00419">
    <property type="entry name" value="HTH_CRP"/>
    <property type="match status" value="1"/>
</dbReference>
<gene>
    <name evidence="6" type="ORF">SAMN04488116_3447</name>
</gene>
<dbReference type="PANTHER" id="PTHR24567:SF26">
    <property type="entry name" value="REGULATORY PROTEIN YEIL"/>
    <property type="match status" value="1"/>
</dbReference>